<name>A0A5M4B3T6_9BACT</name>
<reference evidence="1 2" key="1">
    <citation type="submission" date="2019-10" db="EMBL/GenBank/DDBJ databases">
        <title>Prolixibacter strains distinguished by the presence of nitrate reductase genes were adept at nitrate-dependent anaerobic corrosion of metallic iron and carbon steel.</title>
        <authorList>
            <person name="Iino T."/>
            <person name="Shono N."/>
            <person name="Ito K."/>
            <person name="Nakamura R."/>
            <person name="Sueoka K."/>
            <person name="Harayama S."/>
            <person name="Ohkuma M."/>
        </authorList>
    </citation>
    <scope>NUCLEOTIDE SEQUENCE [LARGE SCALE GENOMIC DNA]</scope>
    <source>
        <strain evidence="1 2">JCM 13498</strain>
    </source>
</reference>
<gene>
    <name evidence="1" type="ORF">PbJCM13498_36920</name>
</gene>
<comment type="caution">
    <text evidence="1">The sequence shown here is derived from an EMBL/GenBank/DDBJ whole genome shotgun (WGS) entry which is preliminary data.</text>
</comment>
<protein>
    <submittedName>
        <fullName evidence="1">Uncharacterized protein</fullName>
    </submittedName>
</protein>
<accession>A0A5M4B3T6</accession>
<dbReference type="AlphaFoldDB" id="A0A5M4B3T6"/>
<dbReference type="EMBL" id="BLAX01000001">
    <property type="protein sequence ID" value="GET34829.1"/>
    <property type="molecule type" value="Genomic_DNA"/>
</dbReference>
<evidence type="ECO:0000313" key="1">
    <source>
        <dbReference type="EMBL" id="GET34829.1"/>
    </source>
</evidence>
<evidence type="ECO:0000313" key="2">
    <source>
        <dbReference type="Proteomes" id="UP000391834"/>
    </source>
</evidence>
<organism evidence="1 2">
    <name type="scientific">Prolixibacter bellariivorans</name>
    <dbReference type="NCBI Taxonomy" id="314319"/>
    <lineage>
        <taxon>Bacteria</taxon>
        <taxon>Pseudomonadati</taxon>
        <taxon>Bacteroidota</taxon>
        <taxon>Bacteroidia</taxon>
        <taxon>Marinilabiliales</taxon>
        <taxon>Prolixibacteraceae</taxon>
        <taxon>Prolixibacter</taxon>
    </lineage>
</organism>
<sequence>MKELKPDAVWDVAENRMTIPVKWLTARAWEKEEKALENRDADSVCKADFCPE</sequence>
<dbReference type="Proteomes" id="UP000391834">
    <property type="component" value="Unassembled WGS sequence"/>
</dbReference>
<proteinExistence type="predicted"/>
<keyword evidence="2" id="KW-1185">Reference proteome</keyword>